<accession>A0ABR4PJQ0</accession>
<evidence type="ECO:0000256" key="4">
    <source>
        <dbReference type="ARBA" id="ARBA00023157"/>
    </source>
</evidence>
<organism evidence="6 7">
    <name type="scientific">Phlyctema vagabunda</name>
    <dbReference type="NCBI Taxonomy" id="108571"/>
    <lineage>
        <taxon>Eukaryota</taxon>
        <taxon>Fungi</taxon>
        <taxon>Dikarya</taxon>
        <taxon>Ascomycota</taxon>
        <taxon>Pezizomycotina</taxon>
        <taxon>Leotiomycetes</taxon>
        <taxon>Helotiales</taxon>
        <taxon>Dermateaceae</taxon>
        <taxon>Phlyctema</taxon>
    </lineage>
</organism>
<name>A0ABR4PJQ0_9HELO</name>
<keyword evidence="4" id="KW-1015">Disulfide bond</keyword>
<comment type="similarity">
    <text evidence="2">Belongs to the cytochrome c oxidase subunit 6B family.</text>
</comment>
<feature type="region of interest" description="Disordered" evidence="5">
    <location>
        <begin position="1"/>
        <end position="26"/>
    </location>
</feature>
<protein>
    <submittedName>
        <fullName evidence="6">Uncharacterized protein</fullName>
    </submittedName>
</protein>
<feature type="region of interest" description="Disordered" evidence="5">
    <location>
        <begin position="98"/>
        <end position="121"/>
    </location>
</feature>
<feature type="compositionally biased region" description="Gly residues" evidence="5">
    <location>
        <begin position="111"/>
        <end position="121"/>
    </location>
</feature>
<dbReference type="PROSITE" id="PS51808">
    <property type="entry name" value="CHCH"/>
    <property type="match status" value="1"/>
</dbReference>
<gene>
    <name evidence="6" type="ORF">PVAG01_05054</name>
</gene>
<reference evidence="6 7" key="1">
    <citation type="submission" date="2024-06" db="EMBL/GenBank/DDBJ databases">
        <title>Complete genome of Phlyctema vagabunda strain 19-DSS-EL-015.</title>
        <authorList>
            <person name="Fiorenzani C."/>
        </authorList>
    </citation>
    <scope>NUCLEOTIDE SEQUENCE [LARGE SCALE GENOMIC DNA]</scope>
    <source>
        <strain evidence="6 7">19-DSS-EL-015</strain>
    </source>
</reference>
<dbReference type="PANTHER" id="PTHR47677">
    <property type="entry name" value="CYTOCHROME C OXIDASE ASSEMBLY FACTOR 6"/>
    <property type="match status" value="1"/>
</dbReference>
<evidence type="ECO:0000313" key="7">
    <source>
        <dbReference type="Proteomes" id="UP001629113"/>
    </source>
</evidence>
<dbReference type="EMBL" id="JBFCZG010000004">
    <property type="protein sequence ID" value="KAL3423307.1"/>
    <property type="molecule type" value="Genomic_DNA"/>
</dbReference>
<dbReference type="PANTHER" id="PTHR47677:SF1">
    <property type="entry name" value="CYTOCHROME C OXIDASE ASSEMBLY FACTOR 6"/>
    <property type="match status" value="1"/>
</dbReference>
<comment type="caution">
    <text evidence="6">The sequence shown here is derived from an EMBL/GenBank/DDBJ whole genome shotgun (WGS) entry which is preliminary data.</text>
</comment>
<keyword evidence="7" id="KW-1185">Reference proteome</keyword>
<proteinExistence type="inferred from homology"/>
<dbReference type="InterPro" id="IPR048280">
    <property type="entry name" value="COX6B-like"/>
</dbReference>
<dbReference type="InterPro" id="IPR048281">
    <property type="entry name" value="COA6_fun"/>
</dbReference>
<keyword evidence="3" id="KW-0496">Mitochondrion</keyword>
<evidence type="ECO:0000313" key="6">
    <source>
        <dbReference type="EMBL" id="KAL3423307.1"/>
    </source>
</evidence>
<evidence type="ECO:0000256" key="5">
    <source>
        <dbReference type="SAM" id="MobiDB-lite"/>
    </source>
</evidence>
<dbReference type="SUPFAM" id="SSF47694">
    <property type="entry name" value="Cytochrome c oxidase subunit h"/>
    <property type="match status" value="1"/>
</dbReference>
<evidence type="ECO:0000256" key="2">
    <source>
        <dbReference type="ARBA" id="ARBA00006425"/>
    </source>
</evidence>
<evidence type="ECO:0000256" key="3">
    <source>
        <dbReference type="ARBA" id="ARBA00023128"/>
    </source>
</evidence>
<dbReference type="Pfam" id="PF02297">
    <property type="entry name" value="COX6B"/>
    <property type="match status" value="1"/>
</dbReference>
<comment type="subcellular location">
    <subcellularLocation>
        <location evidence="1">Mitochondrion</location>
    </subcellularLocation>
</comment>
<sequence>MGLFGSTPASLPPPKIAKDGAPIAPDRSQRAKCWEARDDFFNCLDKNGIIDSLAEKDKSEKGCKLESRAFEANCASSWVTYFKKRRVMEHQKAQTLAKLKAEGAQEMPGEIGPGGAPGQRP</sequence>
<evidence type="ECO:0000256" key="1">
    <source>
        <dbReference type="ARBA" id="ARBA00004173"/>
    </source>
</evidence>
<dbReference type="InterPro" id="IPR036549">
    <property type="entry name" value="CX6/COA6-like_sf"/>
</dbReference>
<dbReference type="Proteomes" id="UP001629113">
    <property type="component" value="Unassembled WGS sequence"/>
</dbReference>
<dbReference type="Gene3D" id="1.10.10.140">
    <property type="entry name" value="Cytochrome c oxidase, subunit VIb"/>
    <property type="match status" value="1"/>
</dbReference>